<dbReference type="Gene3D" id="1.10.260.40">
    <property type="entry name" value="lambda repressor-like DNA-binding domains"/>
    <property type="match status" value="1"/>
</dbReference>
<reference evidence="2 3" key="1">
    <citation type="submission" date="2019-03" db="EMBL/GenBank/DDBJ databases">
        <title>Tal1 in Xanthomonas translucens pv. cerealis Contributes to Virulence in Bacterial Leaf Streak of Wheat.</title>
        <authorList>
            <person name="Shah S.M.A."/>
            <person name="Haq F."/>
            <person name="Ma W."/>
            <person name="Xu X."/>
            <person name="Wang S."/>
            <person name="Xu Z."/>
            <person name="Zou L."/>
            <person name="Zhu B."/>
            <person name="Chen G."/>
        </authorList>
    </citation>
    <scope>NUCLEOTIDE SEQUENCE [LARGE SCALE GENOMIC DNA]</scope>
    <source>
        <strain evidence="2 3">01</strain>
    </source>
</reference>
<gene>
    <name evidence="2" type="ORF">E4A48_06765</name>
</gene>
<dbReference type="InterPro" id="IPR001387">
    <property type="entry name" value="Cro/C1-type_HTH"/>
</dbReference>
<organism evidence="2 3">
    <name type="scientific">Xanthomonas cerealis pv. cerealis</name>
    <dbReference type="NCBI Taxonomy" id="152263"/>
    <lineage>
        <taxon>Bacteria</taxon>
        <taxon>Pseudomonadati</taxon>
        <taxon>Pseudomonadota</taxon>
        <taxon>Gammaproteobacteria</taxon>
        <taxon>Lysobacterales</taxon>
        <taxon>Lysobacteraceae</taxon>
        <taxon>Xanthomonas</taxon>
        <taxon>Xanthomonas translucens group</taxon>
        <taxon>Xanthomonas cerealis</taxon>
    </lineage>
</organism>
<dbReference type="Pfam" id="PF01381">
    <property type="entry name" value="HTH_3"/>
    <property type="match status" value="1"/>
</dbReference>
<evidence type="ECO:0000259" key="1">
    <source>
        <dbReference type="PROSITE" id="PS50943"/>
    </source>
</evidence>
<dbReference type="AlphaFoldDB" id="A0A514EBL3"/>
<evidence type="ECO:0000313" key="2">
    <source>
        <dbReference type="EMBL" id="QDI03434.1"/>
    </source>
</evidence>
<dbReference type="PROSITE" id="PS50943">
    <property type="entry name" value="HTH_CROC1"/>
    <property type="match status" value="1"/>
</dbReference>
<accession>A0A514EBL3</accession>
<dbReference type="SMART" id="SM00530">
    <property type="entry name" value="HTH_XRE"/>
    <property type="match status" value="1"/>
</dbReference>
<protein>
    <submittedName>
        <fullName evidence="2">Helix-turn-helix domain-containing protein</fullName>
    </submittedName>
</protein>
<dbReference type="EMBL" id="CP038228">
    <property type="protein sequence ID" value="QDI03434.1"/>
    <property type="molecule type" value="Genomic_DNA"/>
</dbReference>
<dbReference type="GO" id="GO:0003677">
    <property type="term" value="F:DNA binding"/>
    <property type="evidence" value="ECO:0007669"/>
    <property type="project" value="InterPro"/>
</dbReference>
<sequence length="98" mass="10683">MEPAAFRSPDEMLADLGDRLKQRRLADGFKQVTLADKAGVSRRAIVDLEAGRGSSMETLVRVLKALGLEENLAALVPVPRISPMALTRSSRTPKRGVR</sequence>
<dbReference type="SUPFAM" id="SSF47413">
    <property type="entry name" value="lambda repressor-like DNA-binding domains"/>
    <property type="match status" value="1"/>
</dbReference>
<dbReference type="Proteomes" id="UP000319349">
    <property type="component" value="Chromosome"/>
</dbReference>
<evidence type="ECO:0000313" key="3">
    <source>
        <dbReference type="Proteomes" id="UP000319349"/>
    </source>
</evidence>
<name>A0A514EBL3_9XANT</name>
<dbReference type="CDD" id="cd00093">
    <property type="entry name" value="HTH_XRE"/>
    <property type="match status" value="1"/>
</dbReference>
<keyword evidence="3" id="KW-1185">Reference proteome</keyword>
<dbReference type="InterPro" id="IPR010982">
    <property type="entry name" value="Lambda_DNA-bd_dom_sf"/>
</dbReference>
<feature type="domain" description="HTH cro/C1-type" evidence="1">
    <location>
        <begin position="20"/>
        <end position="73"/>
    </location>
</feature>
<proteinExistence type="predicted"/>